<organism evidence="1 2">
    <name type="scientific">Ostreobium quekettii</name>
    <dbReference type="NCBI Taxonomy" id="121088"/>
    <lineage>
        <taxon>Eukaryota</taxon>
        <taxon>Viridiplantae</taxon>
        <taxon>Chlorophyta</taxon>
        <taxon>core chlorophytes</taxon>
        <taxon>Ulvophyceae</taxon>
        <taxon>TCBD clade</taxon>
        <taxon>Bryopsidales</taxon>
        <taxon>Ostreobineae</taxon>
        <taxon>Ostreobiaceae</taxon>
        <taxon>Ostreobium</taxon>
    </lineage>
</organism>
<proteinExistence type="predicted"/>
<comment type="caution">
    <text evidence="1">The sequence shown here is derived from an EMBL/GenBank/DDBJ whole genome shotgun (WGS) entry which is preliminary data.</text>
</comment>
<accession>A0A8S1IX77</accession>
<evidence type="ECO:0000313" key="1">
    <source>
        <dbReference type="EMBL" id="CAD7698625.1"/>
    </source>
</evidence>
<dbReference type="Proteomes" id="UP000708148">
    <property type="component" value="Unassembled WGS sequence"/>
</dbReference>
<sequence length="110" mass="12448">MFCRTAESTAARTEKECTEVTELWCWVSEDKLHVLRNSILDGWSSHTWAVECEGDASFPDGLSLRILWTRFGAALLLCLLAKLCNRSEPRPTGHCAEATEAVMLYLANWR</sequence>
<dbReference type="EMBL" id="CAJHUC010000862">
    <property type="protein sequence ID" value="CAD7698625.1"/>
    <property type="molecule type" value="Genomic_DNA"/>
</dbReference>
<name>A0A8S1IX77_9CHLO</name>
<gene>
    <name evidence="1" type="ORF">OSTQU699_LOCUS3986</name>
</gene>
<dbReference type="AlphaFoldDB" id="A0A8S1IX77"/>
<evidence type="ECO:0000313" key="2">
    <source>
        <dbReference type="Proteomes" id="UP000708148"/>
    </source>
</evidence>
<reference evidence="1" key="1">
    <citation type="submission" date="2020-12" db="EMBL/GenBank/DDBJ databases">
        <authorList>
            <person name="Iha C."/>
        </authorList>
    </citation>
    <scope>NUCLEOTIDE SEQUENCE</scope>
</reference>
<keyword evidence="2" id="KW-1185">Reference proteome</keyword>
<protein>
    <submittedName>
        <fullName evidence="1">Uncharacterized protein</fullName>
    </submittedName>
</protein>